<reference evidence="5 6" key="1">
    <citation type="journal article" date="2016" name="Nat. Commun.">
        <title>Thousands of microbial genomes shed light on interconnected biogeochemical processes in an aquifer system.</title>
        <authorList>
            <person name="Anantharaman K."/>
            <person name="Brown C.T."/>
            <person name="Hug L.A."/>
            <person name="Sharon I."/>
            <person name="Castelle C.J."/>
            <person name="Probst A.J."/>
            <person name="Thomas B.C."/>
            <person name="Singh A."/>
            <person name="Wilkins M.J."/>
            <person name="Karaoz U."/>
            <person name="Brodie E.L."/>
            <person name="Williams K.H."/>
            <person name="Hubbard S.S."/>
            <person name="Banfield J.F."/>
        </authorList>
    </citation>
    <scope>NUCLEOTIDE SEQUENCE [LARGE SCALE GENOMIC DNA]</scope>
</reference>
<dbReference type="InterPro" id="IPR001091">
    <property type="entry name" value="RM_Methyltransferase"/>
</dbReference>
<protein>
    <recommendedName>
        <fullName evidence="3">Methyltransferase</fullName>
        <ecNumber evidence="3">2.1.1.-</ecNumber>
    </recommendedName>
</protein>
<accession>A0A1G2ELZ7</accession>
<dbReference type="EC" id="2.1.1.-" evidence="3"/>
<dbReference type="GO" id="GO:0032259">
    <property type="term" value="P:methylation"/>
    <property type="evidence" value="ECO:0007669"/>
    <property type="project" value="UniProtKB-KW"/>
</dbReference>
<dbReference type="InterPro" id="IPR029063">
    <property type="entry name" value="SAM-dependent_MTases_sf"/>
</dbReference>
<evidence type="ECO:0000259" key="4">
    <source>
        <dbReference type="Pfam" id="PF01555"/>
    </source>
</evidence>
<evidence type="ECO:0000313" key="6">
    <source>
        <dbReference type="Proteomes" id="UP000179122"/>
    </source>
</evidence>
<gene>
    <name evidence="5" type="ORF">A3F95_01745</name>
</gene>
<proteinExistence type="inferred from homology"/>
<dbReference type="GO" id="GO:0008170">
    <property type="term" value="F:N-methyltransferase activity"/>
    <property type="evidence" value="ECO:0007669"/>
    <property type="project" value="InterPro"/>
</dbReference>
<dbReference type="EMBL" id="MHML01000028">
    <property type="protein sequence ID" value="OGZ26401.1"/>
    <property type="molecule type" value="Genomic_DNA"/>
</dbReference>
<dbReference type="AlphaFoldDB" id="A0A1G2ELZ7"/>
<dbReference type="PRINTS" id="PR00508">
    <property type="entry name" value="S21N4MTFRASE"/>
</dbReference>
<dbReference type="Gene3D" id="3.40.50.150">
    <property type="entry name" value="Vaccinia Virus protein VP39"/>
    <property type="match status" value="1"/>
</dbReference>
<evidence type="ECO:0000256" key="2">
    <source>
        <dbReference type="ARBA" id="ARBA00022679"/>
    </source>
</evidence>
<organism evidence="5 6">
    <name type="scientific">Candidatus Nealsonbacteria bacterium RIFCSPLOWO2_12_FULL_39_31</name>
    <dbReference type="NCBI Taxonomy" id="1801676"/>
    <lineage>
        <taxon>Bacteria</taxon>
        <taxon>Candidatus Nealsoniibacteriota</taxon>
    </lineage>
</organism>
<dbReference type="GO" id="GO:0003677">
    <property type="term" value="F:DNA binding"/>
    <property type="evidence" value="ECO:0007669"/>
    <property type="project" value="InterPro"/>
</dbReference>
<dbReference type="InterPro" id="IPR002941">
    <property type="entry name" value="DNA_methylase_N4/N6"/>
</dbReference>
<name>A0A1G2ELZ7_9BACT</name>
<sequence length="273" mass="31532">MIKSSKAIEHFENKVIEGDCLEVMKEIPAKSIDMILCDLPYGTTQNHWDSVISTDQLWSHYERIIKDKGVIALTGQGLFTANLMLSNPRLFKYKITWVKSKPTNFLNAKKQPLRKHEDVCIFYKSQPAYNPQMTYGEPYNKGFRKDQFTGSYGDFKTVEVKSNGERYPTDVVYFKTAESEGEVYHPTQKPVELGRYLIRTFTKEGEVVLDNTCGSGSFLVSAVLEGRKFIGIEKNQDVYLFKKHKVDYIEVSKKRIKEAETQYRAESNKLKLF</sequence>
<dbReference type="Pfam" id="PF01555">
    <property type="entry name" value="N6_N4_Mtase"/>
    <property type="match status" value="1"/>
</dbReference>
<evidence type="ECO:0000256" key="3">
    <source>
        <dbReference type="RuleBase" id="RU362026"/>
    </source>
</evidence>
<comment type="similarity">
    <text evidence="3">Belongs to the N(4)/N(6)-methyltransferase family.</text>
</comment>
<dbReference type="SUPFAM" id="SSF53335">
    <property type="entry name" value="S-adenosyl-L-methionine-dependent methyltransferases"/>
    <property type="match status" value="1"/>
</dbReference>
<evidence type="ECO:0000256" key="1">
    <source>
        <dbReference type="ARBA" id="ARBA00022603"/>
    </source>
</evidence>
<comment type="caution">
    <text evidence="5">The sequence shown here is derived from an EMBL/GenBank/DDBJ whole genome shotgun (WGS) entry which is preliminary data.</text>
</comment>
<keyword evidence="1 5" id="KW-0489">Methyltransferase</keyword>
<keyword evidence="2 5" id="KW-0808">Transferase</keyword>
<evidence type="ECO:0000313" key="5">
    <source>
        <dbReference type="EMBL" id="OGZ26401.1"/>
    </source>
</evidence>
<feature type="domain" description="DNA methylase N-4/N-6" evidence="4">
    <location>
        <begin position="32"/>
        <end position="237"/>
    </location>
</feature>
<dbReference type="Proteomes" id="UP000179122">
    <property type="component" value="Unassembled WGS sequence"/>
</dbReference>